<dbReference type="PROSITE" id="PS50097">
    <property type="entry name" value="BTB"/>
    <property type="match status" value="1"/>
</dbReference>
<dbReference type="OMA" id="TRASFMD"/>
<evidence type="ECO:0000256" key="2">
    <source>
        <dbReference type="ARBA" id="ARBA00004906"/>
    </source>
</evidence>
<dbReference type="PANTHER" id="PTHR47274">
    <property type="entry name" value="BTB/POZ DOMAIN CONTAINING PROTEIN, EXPRESSED-RELATED"/>
    <property type="match status" value="1"/>
</dbReference>
<dbReference type="CDD" id="cd18186">
    <property type="entry name" value="BTB_POZ_ZBTB_KLHL-like"/>
    <property type="match status" value="1"/>
</dbReference>
<evidence type="ECO:0000256" key="3">
    <source>
        <dbReference type="SAM" id="MobiDB-lite"/>
    </source>
</evidence>
<dbReference type="Proteomes" id="UP000825935">
    <property type="component" value="Chromosome 6"/>
</dbReference>
<dbReference type="InterPro" id="IPR011333">
    <property type="entry name" value="SKP1/BTB/POZ_sf"/>
</dbReference>
<dbReference type="EMBL" id="CM035411">
    <property type="protein sequence ID" value="KAH7434995.1"/>
    <property type="molecule type" value="Genomic_DNA"/>
</dbReference>
<organism evidence="5 6">
    <name type="scientific">Ceratopteris richardii</name>
    <name type="common">Triangle waterfern</name>
    <dbReference type="NCBI Taxonomy" id="49495"/>
    <lineage>
        <taxon>Eukaryota</taxon>
        <taxon>Viridiplantae</taxon>
        <taxon>Streptophyta</taxon>
        <taxon>Embryophyta</taxon>
        <taxon>Tracheophyta</taxon>
        <taxon>Polypodiopsida</taxon>
        <taxon>Polypodiidae</taxon>
        <taxon>Polypodiales</taxon>
        <taxon>Pteridineae</taxon>
        <taxon>Pteridaceae</taxon>
        <taxon>Parkerioideae</taxon>
        <taxon>Ceratopteris</taxon>
    </lineage>
</organism>
<feature type="region of interest" description="Disordered" evidence="3">
    <location>
        <begin position="44"/>
        <end position="63"/>
    </location>
</feature>
<reference evidence="5" key="1">
    <citation type="submission" date="2021-08" db="EMBL/GenBank/DDBJ databases">
        <title>WGS assembly of Ceratopteris richardii.</title>
        <authorList>
            <person name="Marchant D.B."/>
            <person name="Chen G."/>
            <person name="Jenkins J."/>
            <person name="Shu S."/>
            <person name="Leebens-Mack J."/>
            <person name="Grimwood J."/>
            <person name="Schmutz J."/>
            <person name="Soltis P."/>
            <person name="Soltis D."/>
            <person name="Chen Z.-H."/>
        </authorList>
    </citation>
    <scope>NUCLEOTIDE SEQUENCE</scope>
    <source>
        <strain evidence="5">Whitten #5841</strain>
        <tissue evidence="5">Leaf</tissue>
    </source>
</reference>
<dbReference type="SUPFAM" id="SSF54695">
    <property type="entry name" value="POZ domain"/>
    <property type="match status" value="1"/>
</dbReference>
<protein>
    <recommendedName>
        <fullName evidence="4">BTB domain-containing protein</fullName>
    </recommendedName>
</protein>
<dbReference type="PANTHER" id="PTHR47274:SF1">
    <property type="entry name" value="BTB_POZ DOMAIN CONTAINING PROTEIN, EXPRESSED"/>
    <property type="match status" value="1"/>
</dbReference>
<evidence type="ECO:0000256" key="1">
    <source>
        <dbReference type="ARBA" id="ARBA00002668"/>
    </source>
</evidence>
<comment type="pathway">
    <text evidence="2">Protein modification; protein ubiquitination.</text>
</comment>
<comment type="caution">
    <text evidence="5">The sequence shown here is derived from an EMBL/GenBank/DDBJ whole genome shotgun (WGS) entry which is preliminary data.</text>
</comment>
<dbReference type="InterPro" id="IPR044784">
    <property type="entry name" value="At1g01640-like"/>
</dbReference>
<dbReference type="Gene3D" id="3.30.710.10">
    <property type="entry name" value="Potassium Channel Kv1.1, Chain A"/>
    <property type="match status" value="1"/>
</dbReference>
<name>A0A8T2UN92_CERRI</name>
<evidence type="ECO:0000259" key="4">
    <source>
        <dbReference type="PROSITE" id="PS50097"/>
    </source>
</evidence>
<evidence type="ECO:0000313" key="6">
    <source>
        <dbReference type="Proteomes" id="UP000825935"/>
    </source>
</evidence>
<sequence>MDCCLCDQSPLVFRPRNSICMNCFEGAKEILELVSRLDLEEVPEADAPKNTSSQSDHLKRSASKNFSKAAQSQGLAGAVKQIKQLEQAVDTTSKQISYLGALGEAFINGLHADLELITDDGLSLQVHKVIMATRSSVFRTMLEMDSNGEEKCPRIRIPEIGYTELKHLVEFMYTGQLTLEALEEHSPALMLAADKYDVPLLIEICEAYLVDTMNTRSALEALEVASRLSSATVLKEAALSTIVHNSESILFSKDYEEFALKNPLLAVKVSQSVMRQLKSRLYAKPPITQ</sequence>
<dbReference type="AlphaFoldDB" id="A0A8T2UN92"/>
<accession>A0A8T2UN92</accession>
<evidence type="ECO:0000313" key="5">
    <source>
        <dbReference type="EMBL" id="KAH7434995.1"/>
    </source>
</evidence>
<feature type="domain" description="BTB" evidence="4">
    <location>
        <begin position="112"/>
        <end position="181"/>
    </location>
</feature>
<keyword evidence="6" id="KW-1185">Reference proteome</keyword>
<dbReference type="OrthoDB" id="6359943at2759"/>
<dbReference type="InterPro" id="IPR000210">
    <property type="entry name" value="BTB/POZ_dom"/>
</dbReference>
<dbReference type="Pfam" id="PF00651">
    <property type="entry name" value="BTB"/>
    <property type="match status" value="1"/>
</dbReference>
<dbReference type="Gene3D" id="1.25.40.420">
    <property type="match status" value="1"/>
</dbReference>
<gene>
    <name evidence="5" type="ORF">KP509_06G044200</name>
</gene>
<proteinExistence type="predicted"/>
<comment type="function">
    <text evidence="1">May act as a substrate-specific adapter of an E3 ubiquitin-protein ligase complex (CUL3-RBX1-BTB) which mediates the ubiquitination and subsequent proteasomal degradation of target proteins.</text>
</comment>
<dbReference type="SMART" id="SM00225">
    <property type="entry name" value="BTB"/>
    <property type="match status" value="1"/>
</dbReference>